<dbReference type="InterPro" id="IPR012340">
    <property type="entry name" value="NA-bd_OB-fold"/>
</dbReference>
<proteinExistence type="inferred from homology"/>
<organism evidence="5">
    <name type="scientific">Caldilineaceae bacterium SB0664_bin_27</name>
    <dbReference type="NCBI Taxonomy" id="2605260"/>
    <lineage>
        <taxon>Bacteria</taxon>
        <taxon>Bacillati</taxon>
        <taxon>Chloroflexota</taxon>
        <taxon>Caldilineae</taxon>
        <taxon>Caldilineales</taxon>
        <taxon>Caldilineaceae</taxon>
    </lineage>
</organism>
<evidence type="ECO:0000256" key="4">
    <source>
        <dbReference type="SAM" id="MobiDB-lite"/>
    </source>
</evidence>
<dbReference type="Gene3D" id="2.40.50.140">
    <property type="entry name" value="Nucleic acid-binding proteins"/>
    <property type="match status" value="1"/>
</dbReference>
<feature type="region of interest" description="Disordered" evidence="4">
    <location>
        <begin position="116"/>
        <end position="141"/>
    </location>
</feature>
<dbReference type="GO" id="GO:0009295">
    <property type="term" value="C:nucleoid"/>
    <property type="evidence" value="ECO:0007669"/>
    <property type="project" value="TreeGrafter"/>
</dbReference>
<evidence type="ECO:0000313" key="5">
    <source>
        <dbReference type="EMBL" id="MXY95490.1"/>
    </source>
</evidence>
<comment type="subunit">
    <text evidence="2">Homotetramer.</text>
</comment>
<dbReference type="AlphaFoldDB" id="A0A6B0YWQ5"/>
<evidence type="ECO:0000256" key="3">
    <source>
        <dbReference type="PIRNR" id="PIRNR002070"/>
    </source>
</evidence>
<comment type="caution">
    <text evidence="2">Lacks conserved residue(s) required for the propagation of feature annotation.</text>
</comment>
<dbReference type="EMBL" id="VXRG01000156">
    <property type="protein sequence ID" value="MXY95490.1"/>
    <property type="molecule type" value="Genomic_DNA"/>
</dbReference>
<name>A0A6B0YWQ5_9CHLR</name>
<protein>
    <recommendedName>
        <fullName evidence="2 3">Single-stranded DNA-binding protein</fullName>
        <shortName evidence="2">SSB</shortName>
    </recommendedName>
</protein>
<dbReference type="SUPFAM" id="SSF50249">
    <property type="entry name" value="Nucleic acid-binding proteins"/>
    <property type="match status" value="1"/>
</dbReference>
<dbReference type="CDD" id="cd04496">
    <property type="entry name" value="SSB_OBF"/>
    <property type="match status" value="1"/>
</dbReference>
<dbReference type="PANTHER" id="PTHR10302:SF27">
    <property type="entry name" value="SINGLE-STRANDED DNA-BINDING PROTEIN"/>
    <property type="match status" value="1"/>
</dbReference>
<dbReference type="PIRSF" id="PIRSF002070">
    <property type="entry name" value="SSB"/>
    <property type="match status" value="1"/>
</dbReference>
<dbReference type="PANTHER" id="PTHR10302">
    <property type="entry name" value="SINGLE-STRANDED DNA-BINDING PROTEIN"/>
    <property type="match status" value="1"/>
</dbReference>
<keyword evidence="1 2" id="KW-0238">DNA-binding</keyword>
<dbReference type="GO" id="GO:0003697">
    <property type="term" value="F:single-stranded DNA binding"/>
    <property type="evidence" value="ECO:0007669"/>
    <property type="project" value="UniProtKB-UniRule"/>
</dbReference>
<dbReference type="Pfam" id="PF00436">
    <property type="entry name" value="SSB"/>
    <property type="match status" value="1"/>
</dbReference>
<dbReference type="PROSITE" id="PS50935">
    <property type="entry name" value="SSB"/>
    <property type="match status" value="1"/>
</dbReference>
<sequence length="141" mass="15630">MYQQITLVGNLGNDPKMQYAPSGDPVTRFSVATSRSWTGQDGQRQEKTVWFQVSVWQRQAETCSQYLTKGQRVLVVGELDEPYMWTDDSGNARASLQVRARNVRFLSSRDEGNVLSEGQAAYANGQHAPSPESNGGEGIPF</sequence>
<reference evidence="5" key="1">
    <citation type="submission" date="2019-09" db="EMBL/GenBank/DDBJ databases">
        <title>Characterisation of the sponge microbiome using genome-centric metagenomics.</title>
        <authorList>
            <person name="Engelberts J.P."/>
            <person name="Robbins S.J."/>
            <person name="De Goeij J.M."/>
            <person name="Aranda M."/>
            <person name="Bell S.C."/>
            <person name="Webster N.S."/>
        </authorList>
    </citation>
    <scope>NUCLEOTIDE SEQUENCE</scope>
    <source>
        <strain evidence="5">SB0664_bin_27</strain>
    </source>
</reference>
<accession>A0A6B0YWQ5</accession>
<comment type="caution">
    <text evidence="5">The sequence shown here is derived from an EMBL/GenBank/DDBJ whole genome shotgun (WGS) entry which is preliminary data.</text>
</comment>
<dbReference type="InterPro" id="IPR011344">
    <property type="entry name" value="ssDNA-bd"/>
</dbReference>
<dbReference type="NCBIfam" id="TIGR00621">
    <property type="entry name" value="ssb"/>
    <property type="match status" value="1"/>
</dbReference>
<dbReference type="HAMAP" id="MF_00984">
    <property type="entry name" value="SSB"/>
    <property type="match status" value="1"/>
</dbReference>
<dbReference type="InterPro" id="IPR000424">
    <property type="entry name" value="Primosome_PriB/ssb"/>
</dbReference>
<dbReference type="GO" id="GO:0006260">
    <property type="term" value="P:DNA replication"/>
    <property type="evidence" value="ECO:0007669"/>
    <property type="project" value="InterPro"/>
</dbReference>
<gene>
    <name evidence="5" type="primary">ssb</name>
    <name evidence="5" type="ORF">F4Y42_18785</name>
</gene>
<evidence type="ECO:0000256" key="2">
    <source>
        <dbReference type="HAMAP-Rule" id="MF_00984"/>
    </source>
</evidence>
<evidence type="ECO:0000256" key="1">
    <source>
        <dbReference type="ARBA" id="ARBA00023125"/>
    </source>
</evidence>